<name>A0A0G0K4X7_9BACT</name>
<evidence type="ECO:0000256" key="1">
    <source>
        <dbReference type="SAM" id="Phobius"/>
    </source>
</evidence>
<feature type="transmembrane region" description="Helical" evidence="1">
    <location>
        <begin position="14"/>
        <end position="32"/>
    </location>
</feature>
<proteinExistence type="predicted"/>
<dbReference type="EMBL" id="LBTR01000032">
    <property type="protein sequence ID" value="KKQ44124.1"/>
    <property type="molecule type" value="Genomic_DNA"/>
</dbReference>
<keyword evidence="1" id="KW-0472">Membrane</keyword>
<protein>
    <submittedName>
        <fullName evidence="2">Uncharacterized protein</fullName>
    </submittedName>
</protein>
<dbReference type="Proteomes" id="UP000034603">
    <property type="component" value="Unassembled WGS sequence"/>
</dbReference>
<keyword evidence="1" id="KW-0812">Transmembrane</keyword>
<keyword evidence="1" id="KW-1133">Transmembrane helix</keyword>
<evidence type="ECO:0000313" key="3">
    <source>
        <dbReference type="Proteomes" id="UP000034603"/>
    </source>
</evidence>
<evidence type="ECO:0000313" key="2">
    <source>
        <dbReference type="EMBL" id="KKQ44124.1"/>
    </source>
</evidence>
<organism evidence="2 3">
    <name type="scientific">Candidatus Woesebacteria bacterium GW2011_GWA1_37_8</name>
    <dbReference type="NCBI Taxonomy" id="1618546"/>
    <lineage>
        <taxon>Bacteria</taxon>
        <taxon>Candidatus Woeseibacteriota</taxon>
    </lineage>
</organism>
<accession>A0A0G0K4X7</accession>
<sequence>MTPLTTVSITARKVVRYGVYSITLFFLVRFAVQTAITLYRKFFPPAPPPPTVAFGKLPKIPFPMEPLANVTYKLETPDASLTKLAEQLPVFVMPPVTPKINAFNDAKDKAQKLKFSVDGQNIIENIPNVYIFKKKDSTAILTMNIISGTFSVSYDLASDTTVLQIKPSSQEKSITDVTAFLQKAELYTEDLSGDPITQLIRVEGGTLKEAISLSEADFVKVNYFRKKIEFGKSTFGSITPDYPESNVWFITNGEDVVLGEYHYFPIDETKSATYPLKTSEILWKELGEGKAFIINPQNQKGEIVIRRIYLSYYDPGQSASYYQPVAVFEGDNNFFAVLPAVTDEYYGDK</sequence>
<dbReference type="AlphaFoldDB" id="A0A0G0K4X7"/>
<reference evidence="2 3" key="1">
    <citation type="journal article" date="2015" name="Nature">
        <title>rRNA introns, odd ribosomes, and small enigmatic genomes across a large radiation of phyla.</title>
        <authorList>
            <person name="Brown C.T."/>
            <person name="Hug L.A."/>
            <person name="Thomas B.C."/>
            <person name="Sharon I."/>
            <person name="Castelle C.J."/>
            <person name="Singh A."/>
            <person name="Wilkins M.J."/>
            <person name="Williams K.H."/>
            <person name="Banfield J.F."/>
        </authorList>
    </citation>
    <scope>NUCLEOTIDE SEQUENCE [LARGE SCALE GENOMIC DNA]</scope>
</reference>
<gene>
    <name evidence="2" type="ORF">US62_C0032G0008</name>
</gene>
<comment type="caution">
    <text evidence="2">The sequence shown here is derived from an EMBL/GenBank/DDBJ whole genome shotgun (WGS) entry which is preliminary data.</text>
</comment>